<dbReference type="InterPro" id="IPR001789">
    <property type="entry name" value="Sig_transdc_resp-reg_receiver"/>
</dbReference>
<evidence type="ECO:0000256" key="6">
    <source>
        <dbReference type="ARBA" id="ARBA00022777"/>
    </source>
</evidence>
<dbReference type="InterPro" id="IPR003660">
    <property type="entry name" value="HAMP_dom"/>
</dbReference>
<dbReference type="SMART" id="SM00448">
    <property type="entry name" value="REC"/>
    <property type="match status" value="1"/>
</dbReference>
<dbReference type="AlphaFoldDB" id="A0A1G5D6M0"/>
<dbReference type="Pfam" id="PF00072">
    <property type="entry name" value="Response_reg"/>
    <property type="match status" value="1"/>
</dbReference>
<protein>
    <recommendedName>
        <fullName evidence="3">histidine kinase</fullName>
        <ecNumber evidence="3">2.7.13.3</ecNumber>
    </recommendedName>
</protein>
<proteinExistence type="predicted"/>
<dbReference type="SMART" id="SM00086">
    <property type="entry name" value="PAC"/>
    <property type="match status" value="1"/>
</dbReference>
<dbReference type="PROSITE" id="PS50112">
    <property type="entry name" value="PAS"/>
    <property type="match status" value="1"/>
</dbReference>
<evidence type="ECO:0000259" key="13">
    <source>
        <dbReference type="PROSITE" id="PS50885"/>
    </source>
</evidence>
<dbReference type="InterPro" id="IPR036890">
    <property type="entry name" value="HATPase_C_sf"/>
</dbReference>
<keyword evidence="4 7" id="KW-0597">Phosphoprotein</keyword>
<dbReference type="Pfam" id="PF00512">
    <property type="entry name" value="HisKA"/>
    <property type="match status" value="1"/>
</dbReference>
<dbReference type="PANTHER" id="PTHR43065">
    <property type="entry name" value="SENSOR HISTIDINE KINASE"/>
    <property type="match status" value="1"/>
</dbReference>
<keyword evidence="8" id="KW-1133">Transmembrane helix</keyword>
<keyword evidence="6" id="KW-0418">Kinase</keyword>
<dbReference type="InterPro" id="IPR011006">
    <property type="entry name" value="CheY-like_superfamily"/>
</dbReference>
<dbReference type="InterPro" id="IPR000700">
    <property type="entry name" value="PAS-assoc_C"/>
</dbReference>
<keyword evidence="15" id="KW-1185">Reference proteome</keyword>
<dbReference type="SMART" id="SM00387">
    <property type="entry name" value="HATPase_c"/>
    <property type="match status" value="1"/>
</dbReference>
<evidence type="ECO:0000256" key="3">
    <source>
        <dbReference type="ARBA" id="ARBA00012438"/>
    </source>
</evidence>
<dbReference type="InterPro" id="IPR035965">
    <property type="entry name" value="PAS-like_dom_sf"/>
</dbReference>
<dbReference type="PROSITE" id="PS50113">
    <property type="entry name" value="PAC"/>
    <property type="match status" value="2"/>
</dbReference>
<feature type="domain" description="PAC" evidence="12">
    <location>
        <begin position="426"/>
        <end position="480"/>
    </location>
</feature>
<dbReference type="InterPro" id="IPR001610">
    <property type="entry name" value="PAC"/>
</dbReference>
<dbReference type="PRINTS" id="PR00344">
    <property type="entry name" value="BCTRLSENSOR"/>
</dbReference>
<evidence type="ECO:0000259" key="10">
    <source>
        <dbReference type="PROSITE" id="PS50110"/>
    </source>
</evidence>
<dbReference type="CDD" id="cd06225">
    <property type="entry name" value="HAMP"/>
    <property type="match status" value="1"/>
</dbReference>
<dbReference type="Gene3D" id="3.30.450.20">
    <property type="entry name" value="PAS domain"/>
    <property type="match status" value="2"/>
</dbReference>
<dbReference type="EMBL" id="FMUX01000004">
    <property type="protein sequence ID" value="SCY10383.1"/>
    <property type="molecule type" value="Genomic_DNA"/>
</dbReference>
<dbReference type="Gene3D" id="1.10.287.130">
    <property type="match status" value="1"/>
</dbReference>
<evidence type="ECO:0000259" key="9">
    <source>
        <dbReference type="PROSITE" id="PS50109"/>
    </source>
</evidence>
<dbReference type="Pfam" id="PF02518">
    <property type="entry name" value="HATPase_c"/>
    <property type="match status" value="1"/>
</dbReference>
<feature type="domain" description="PAS" evidence="11">
    <location>
        <begin position="233"/>
        <end position="298"/>
    </location>
</feature>
<sequence length="860" mass="96266">MKPVHSDLGKQTSLRSDFIYAFFMVLGVTCIIVTIIDCYMVYSRNTRMLEKNAGSTMERAVKTLEQPLWHYDVAFIRTFAEILANDRSLVHVEVFDEQGKTLVVKDRAGDSLATARIRWELERTVSHNGKNIGRIVMTFTNSDVWMLTQQMIFSDLAIMFSALFAVLGTTWILLNRQILKPLGVMEKAFHRISAGDYSRRVRLRKNNELSVIAYEFNTMVEQVALRDSKIRESETKYRNLVEGTTDIIFRTNLDGCLVYMNQNFEKWTGFQVADFLGKPFFELLASGYGPDDFHRLKQGFFEGRTNLHEIRLTKADGTLIYMELNITIQKDFDGTPMGAMGIARDITRRKHSEDELRKYEQMVAASSDCMWLVDGALSMQAVNKAYLQATRRDRAELINRPVAEVLGDSLFAEHVKPYLEACLLGKNVRHRAWVRFPKRGLRFVDFTFYPSFDSAGAVSGVVVNERDLTEQKTLETKLQQSQKMEAIGTLAGGIAHDFNNILGGIIGYAEMVEMFDVEGNDRVAVRIEHILKGAYRARELVDQILTFSRHGEQEKSLLALGPIVKESLKFLRASIPSTIRIEERVDCPNDAVMANATQMHQVLMNLCTNASYAMQDRGGTLTVSLCEVDVDADQAWELSGVLPGPHVQLSVIDTGPGIEPELMDRIFDPFFTTKQTGDGTGMGLAVVHGIVKHFNGAVTVRSTPGEGTAFHILIPAGSEAGDAAAEEARVAVSRGRGKILFVDDEEELVSFSSEILSHLGYDVVAETSSIHARRRFMQDPSAFDLVITDQTMPEMTGFDLALEVMAVRPELPVVLCTGFSSSQLEEEARAAGIRSFMKKPIGARQLADLVTRVLHREPVA</sequence>
<dbReference type="GO" id="GO:0000155">
    <property type="term" value="F:phosphorelay sensor kinase activity"/>
    <property type="evidence" value="ECO:0007669"/>
    <property type="project" value="InterPro"/>
</dbReference>
<reference evidence="14 15" key="1">
    <citation type="submission" date="2016-10" db="EMBL/GenBank/DDBJ databases">
        <authorList>
            <person name="de Groot N.N."/>
        </authorList>
    </citation>
    <scope>NUCLEOTIDE SEQUENCE [LARGE SCALE GENOMIC DNA]</scope>
    <source>
        <strain evidence="14 15">AA1</strain>
    </source>
</reference>
<dbReference type="InterPro" id="IPR005467">
    <property type="entry name" value="His_kinase_dom"/>
</dbReference>
<feature type="domain" description="Response regulatory" evidence="10">
    <location>
        <begin position="738"/>
        <end position="854"/>
    </location>
</feature>
<dbReference type="SUPFAM" id="SSF47384">
    <property type="entry name" value="Homodimeric domain of signal transducing histidine kinase"/>
    <property type="match status" value="1"/>
</dbReference>
<dbReference type="InterPro" id="IPR000014">
    <property type="entry name" value="PAS"/>
</dbReference>
<comment type="catalytic activity">
    <reaction evidence="1">
        <text>ATP + protein L-histidine = ADP + protein N-phospho-L-histidine.</text>
        <dbReference type="EC" id="2.7.13.3"/>
    </reaction>
</comment>
<gene>
    <name evidence="14" type="ORF">SAMN05216233_10420</name>
</gene>
<evidence type="ECO:0000256" key="7">
    <source>
        <dbReference type="PROSITE-ProRule" id="PRU00169"/>
    </source>
</evidence>
<evidence type="ECO:0000256" key="4">
    <source>
        <dbReference type="ARBA" id="ARBA00022553"/>
    </source>
</evidence>
<dbReference type="InterPro" id="IPR004358">
    <property type="entry name" value="Sig_transdc_His_kin-like_C"/>
</dbReference>
<organism evidence="14 15">
    <name type="scientific">Desulfoluna spongiiphila</name>
    <dbReference type="NCBI Taxonomy" id="419481"/>
    <lineage>
        <taxon>Bacteria</taxon>
        <taxon>Pseudomonadati</taxon>
        <taxon>Thermodesulfobacteriota</taxon>
        <taxon>Desulfobacteria</taxon>
        <taxon>Desulfobacterales</taxon>
        <taxon>Desulfolunaceae</taxon>
        <taxon>Desulfoluna</taxon>
    </lineage>
</organism>
<dbReference type="PROSITE" id="PS50110">
    <property type="entry name" value="RESPONSE_REGULATORY"/>
    <property type="match status" value="1"/>
</dbReference>
<evidence type="ECO:0000256" key="8">
    <source>
        <dbReference type="SAM" id="Phobius"/>
    </source>
</evidence>
<dbReference type="Gene3D" id="6.10.340.10">
    <property type="match status" value="1"/>
</dbReference>
<name>A0A1G5D6M0_9BACT</name>
<dbReference type="InterPro" id="IPR003594">
    <property type="entry name" value="HATPase_dom"/>
</dbReference>
<dbReference type="SUPFAM" id="SSF55874">
    <property type="entry name" value="ATPase domain of HSP90 chaperone/DNA topoisomerase II/histidine kinase"/>
    <property type="match status" value="1"/>
</dbReference>
<feature type="modified residue" description="4-aspartylphosphate" evidence="7">
    <location>
        <position position="789"/>
    </location>
</feature>
<dbReference type="Pfam" id="PF08448">
    <property type="entry name" value="PAS_4"/>
    <property type="match status" value="2"/>
</dbReference>
<dbReference type="SMART" id="SM00091">
    <property type="entry name" value="PAS"/>
    <property type="match status" value="2"/>
</dbReference>
<dbReference type="SUPFAM" id="SSF55785">
    <property type="entry name" value="PYP-like sensor domain (PAS domain)"/>
    <property type="match status" value="2"/>
</dbReference>
<dbReference type="Pfam" id="PF00672">
    <property type="entry name" value="HAMP"/>
    <property type="match status" value="1"/>
</dbReference>
<dbReference type="PANTHER" id="PTHR43065:SF42">
    <property type="entry name" value="TWO-COMPONENT SENSOR PPRA"/>
    <property type="match status" value="1"/>
</dbReference>
<dbReference type="CDD" id="cd00156">
    <property type="entry name" value="REC"/>
    <property type="match status" value="1"/>
</dbReference>
<dbReference type="PROSITE" id="PS50885">
    <property type="entry name" value="HAMP"/>
    <property type="match status" value="1"/>
</dbReference>
<dbReference type="PROSITE" id="PS50109">
    <property type="entry name" value="HIS_KIN"/>
    <property type="match status" value="1"/>
</dbReference>
<dbReference type="Gene3D" id="3.30.565.10">
    <property type="entry name" value="Histidine kinase-like ATPase, C-terminal domain"/>
    <property type="match status" value="1"/>
</dbReference>
<dbReference type="SUPFAM" id="SSF52172">
    <property type="entry name" value="CheY-like"/>
    <property type="match status" value="1"/>
</dbReference>
<dbReference type="EC" id="2.7.13.3" evidence="3"/>
<dbReference type="NCBIfam" id="TIGR00229">
    <property type="entry name" value="sensory_box"/>
    <property type="match status" value="2"/>
</dbReference>
<keyword evidence="5" id="KW-0808">Transferase</keyword>
<feature type="domain" description="PAC" evidence="12">
    <location>
        <begin position="306"/>
        <end position="358"/>
    </location>
</feature>
<dbReference type="InterPro" id="IPR013656">
    <property type="entry name" value="PAS_4"/>
</dbReference>
<evidence type="ECO:0000259" key="12">
    <source>
        <dbReference type="PROSITE" id="PS50113"/>
    </source>
</evidence>
<dbReference type="GO" id="GO:0016020">
    <property type="term" value="C:membrane"/>
    <property type="evidence" value="ECO:0007669"/>
    <property type="project" value="UniProtKB-SubCell"/>
</dbReference>
<comment type="subcellular location">
    <subcellularLocation>
        <location evidence="2">Membrane</location>
    </subcellularLocation>
</comment>
<dbReference type="Gene3D" id="3.40.50.2300">
    <property type="match status" value="1"/>
</dbReference>
<feature type="domain" description="HAMP" evidence="13">
    <location>
        <begin position="176"/>
        <end position="228"/>
    </location>
</feature>
<dbReference type="RefSeq" id="WP_175469564.1">
    <property type="nucleotide sequence ID" value="NZ_FMUX01000004.1"/>
</dbReference>
<evidence type="ECO:0000313" key="14">
    <source>
        <dbReference type="EMBL" id="SCY10383.1"/>
    </source>
</evidence>
<feature type="transmembrane region" description="Helical" evidence="8">
    <location>
        <begin position="20"/>
        <end position="42"/>
    </location>
</feature>
<dbReference type="STRING" id="419481.SAMN05216233_10420"/>
<evidence type="ECO:0000313" key="15">
    <source>
        <dbReference type="Proteomes" id="UP000198870"/>
    </source>
</evidence>
<evidence type="ECO:0000256" key="1">
    <source>
        <dbReference type="ARBA" id="ARBA00000085"/>
    </source>
</evidence>
<feature type="domain" description="Histidine kinase" evidence="9">
    <location>
        <begin position="493"/>
        <end position="718"/>
    </location>
</feature>
<dbReference type="SUPFAM" id="SSF158472">
    <property type="entry name" value="HAMP domain-like"/>
    <property type="match status" value="1"/>
</dbReference>
<dbReference type="InterPro" id="IPR003661">
    <property type="entry name" value="HisK_dim/P_dom"/>
</dbReference>
<dbReference type="SMART" id="SM00304">
    <property type="entry name" value="HAMP"/>
    <property type="match status" value="1"/>
</dbReference>
<evidence type="ECO:0000256" key="5">
    <source>
        <dbReference type="ARBA" id="ARBA00022679"/>
    </source>
</evidence>
<feature type="transmembrane region" description="Helical" evidence="8">
    <location>
        <begin position="156"/>
        <end position="174"/>
    </location>
</feature>
<dbReference type="Proteomes" id="UP000198870">
    <property type="component" value="Unassembled WGS sequence"/>
</dbReference>
<dbReference type="InterPro" id="IPR036097">
    <property type="entry name" value="HisK_dim/P_sf"/>
</dbReference>
<keyword evidence="8" id="KW-0472">Membrane</keyword>
<dbReference type="CDD" id="cd00082">
    <property type="entry name" value="HisKA"/>
    <property type="match status" value="1"/>
</dbReference>
<dbReference type="CDD" id="cd00130">
    <property type="entry name" value="PAS"/>
    <property type="match status" value="2"/>
</dbReference>
<accession>A0A1G5D6M0</accession>
<evidence type="ECO:0000256" key="2">
    <source>
        <dbReference type="ARBA" id="ARBA00004370"/>
    </source>
</evidence>
<keyword evidence="8" id="KW-0812">Transmembrane</keyword>
<dbReference type="SMART" id="SM00388">
    <property type="entry name" value="HisKA"/>
    <property type="match status" value="1"/>
</dbReference>
<evidence type="ECO:0000259" key="11">
    <source>
        <dbReference type="PROSITE" id="PS50112"/>
    </source>
</evidence>